<comment type="caution">
    <text evidence="2">The sequence shown here is derived from an EMBL/GenBank/DDBJ whole genome shotgun (WGS) entry which is preliminary data.</text>
</comment>
<evidence type="ECO:0000313" key="2">
    <source>
        <dbReference type="EMBL" id="KAK7390340.1"/>
    </source>
</evidence>
<keyword evidence="3" id="KW-1185">Reference proteome</keyword>
<evidence type="ECO:0000256" key="1">
    <source>
        <dbReference type="SAM" id="Phobius"/>
    </source>
</evidence>
<dbReference type="Proteomes" id="UP001386955">
    <property type="component" value="Unassembled WGS sequence"/>
</dbReference>
<organism evidence="2 3">
    <name type="scientific">Psophocarpus tetragonolobus</name>
    <name type="common">Winged bean</name>
    <name type="synonym">Dolichos tetragonolobus</name>
    <dbReference type="NCBI Taxonomy" id="3891"/>
    <lineage>
        <taxon>Eukaryota</taxon>
        <taxon>Viridiplantae</taxon>
        <taxon>Streptophyta</taxon>
        <taxon>Embryophyta</taxon>
        <taxon>Tracheophyta</taxon>
        <taxon>Spermatophyta</taxon>
        <taxon>Magnoliopsida</taxon>
        <taxon>eudicotyledons</taxon>
        <taxon>Gunneridae</taxon>
        <taxon>Pentapetalae</taxon>
        <taxon>rosids</taxon>
        <taxon>fabids</taxon>
        <taxon>Fabales</taxon>
        <taxon>Fabaceae</taxon>
        <taxon>Papilionoideae</taxon>
        <taxon>50 kb inversion clade</taxon>
        <taxon>NPAAA clade</taxon>
        <taxon>indigoferoid/millettioid clade</taxon>
        <taxon>Phaseoleae</taxon>
        <taxon>Psophocarpus</taxon>
    </lineage>
</organism>
<name>A0AAN9S6A2_PSOTE</name>
<dbReference type="EMBL" id="JAYMYS010000006">
    <property type="protein sequence ID" value="KAK7390340.1"/>
    <property type="molecule type" value="Genomic_DNA"/>
</dbReference>
<keyword evidence="1" id="KW-0812">Transmembrane</keyword>
<sequence length="123" mass="13580">MTFYSSVIVVVNYSFVVPPFVIPLQIVVATNLRSRELFYLLVKAPNLETFCLGKCKGITDLGIGCVDVGCSNYQNPLGESVLHVTTVTRIWVNSFVSSEELVQGFDKETAAVVIARFPSLKME</sequence>
<accession>A0AAN9S6A2</accession>
<feature type="transmembrane region" description="Helical" evidence="1">
    <location>
        <begin position="6"/>
        <end position="28"/>
    </location>
</feature>
<protein>
    <submittedName>
        <fullName evidence="2">Uncharacterized protein</fullName>
    </submittedName>
</protein>
<keyword evidence="1" id="KW-0472">Membrane</keyword>
<reference evidence="2 3" key="1">
    <citation type="submission" date="2024-01" db="EMBL/GenBank/DDBJ databases">
        <title>The genomes of 5 underutilized Papilionoideae crops provide insights into root nodulation and disease resistanc.</title>
        <authorList>
            <person name="Jiang F."/>
        </authorList>
    </citation>
    <scope>NUCLEOTIDE SEQUENCE [LARGE SCALE GENOMIC DNA]</scope>
    <source>
        <strain evidence="2">DUOXIRENSHENG_FW03</strain>
        <tissue evidence="2">Leaves</tissue>
    </source>
</reference>
<dbReference type="AlphaFoldDB" id="A0AAN9S6A2"/>
<evidence type="ECO:0000313" key="3">
    <source>
        <dbReference type="Proteomes" id="UP001386955"/>
    </source>
</evidence>
<gene>
    <name evidence="2" type="ORF">VNO78_25643</name>
</gene>
<proteinExistence type="predicted"/>
<keyword evidence="1" id="KW-1133">Transmembrane helix</keyword>